<dbReference type="PANTHER" id="PTHR33540:SF2">
    <property type="entry name" value="TRNA THREONYLCARBAMOYLADENOSINE BIOSYNTHESIS PROTEIN TSAE"/>
    <property type="match status" value="1"/>
</dbReference>
<sequence>MTSASKRHILDIVTCSPEQTYMLGKEASRFVYGGLCIMLNGDLGSGKTTFVKGLVCGLDGDEAKSPSFNLVNEYAGRINVAHADLYRLKVTDGYDLGLYDYLNYGYLLIVEWCDRWICPPSSDVWCLSFGLFDVDVEEDFLPDLGNKRKITFTCLGDKACKSLAMYAESIDVEGAKKCLY</sequence>
<keyword evidence="6" id="KW-0479">Metal-binding</keyword>
<comment type="subcellular location">
    <subcellularLocation>
        <location evidence="1">Cytoplasm</location>
    </subcellularLocation>
</comment>
<dbReference type="eggNOG" id="COG0802">
    <property type="taxonomic scope" value="Bacteria"/>
</dbReference>
<dbReference type="InterPro" id="IPR027417">
    <property type="entry name" value="P-loop_NTPase"/>
</dbReference>
<keyword evidence="4" id="KW-0963">Cytoplasm</keyword>
<dbReference type="SUPFAM" id="SSF52540">
    <property type="entry name" value="P-loop containing nucleoside triphosphate hydrolases"/>
    <property type="match status" value="1"/>
</dbReference>
<evidence type="ECO:0000256" key="3">
    <source>
        <dbReference type="ARBA" id="ARBA00019010"/>
    </source>
</evidence>
<dbReference type="GO" id="GO:0046872">
    <property type="term" value="F:metal ion binding"/>
    <property type="evidence" value="ECO:0007669"/>
    <property type="project" value="UniProtKB-KW"/>
</dbReference>
<keyword evidence="8" id="KW-0067">ATP-binding</keyword>
<dbReference type="InterPro" id="IPR003442">
    <property type="entry name" value="T6A_TsaE"/>
</dbReference>
<organism evidence="11 12">
    <name type="scientific">Thermovirga lienii (strain ATCC BAA-1197 / DSM 17291 / Cas60314)</name>
    <dbReference type="NCBI Taxonomy" id="580340"/>
    <lineage>
        <taxon>Bacteria</taxon>
        <taxon>Thermotogati</taxon>
        <taxon>Synergistota</taxon>
        <taxon>Synergistia</taxon>
        <taxon>Synergistales</taxon>
        <taxon>Thermovirgaceae</taxon>
        <taxon>Thermovirga</taxon>
    </lineage>
</organism>
<keyword evidence="9" id="KW-0460">Magnesium</keyword>
<dbReference type="EMBL" id="CP003096">
    <property type="protein sequence ID" value="AER66681.1"/>
    <property type="molecule type" value="Genomic_DNA"/>
</dbReference>
<evidence type="ECO:0000256" key="5">
    <source>
        <dbReference type="ARBA" id="ARBA00022694"/>
    </source>
</evidence>
<evidence type="ECO:0000256" key="4">
    <source>
        <dbReference type="ARBA" id="ARBA00022490"/>
    </source>
</evidence>
<dbReference type="STRING" id="580340.Tlie_0948"/>
<proteinExistence type="inferred from homology"/>
<keyword evidence="7" id="KW-0547">Nucleotide-binding</keyword>
<evidence type="ECO:0000256" key="7">
    <source>
        <dbReference type="ARBA" id="ARBA00022741"/>
    </source>
</evidence>
<dbReference type="GO" id="GO:0005737">
    <property type="term" value="C:cytoplasm"/>
    <property type="evidence" value="ECO:0007669"/>
    <property type="project" value="UniProtKB-SubCell"/>
</dbReference>
<dbReference type="Pfam" id="PF02367">
    <property type="entry name" value="TsaE"/>
    <property type="match status" value="1"/>
</dbReference>
<dbReference type="KEGG" id="tli:Tlie_0948"/>
<evidence type="ECO:0000256" key="10">
    <source>
        <dbReference type="ARBA" id="ARBA00032441"/>
    </source>
</evidence>
<dbReference type="PANTHER" id="PTHR33540">
    <property type="entry name" value="TRNA THREONYLCARBAMOYLADENOSINE BIOSYNTHESIS PROTEIN TSAE"/>
    <property type="match status" value="1"/>
</dbReference>
<keyword evidence="12" id="KW-1185">Reference proteome</keyword>
<gene>
    <name evidence="11" type="ordered locus">Tlie_0948</name>
</gene>
<dbReference type="HOGENOM" id="CLU_087829_2_2_0"/>
<accession>G7V9Y1</accession>
<evidence type="ECO:0000256" key="2">
    <source>
        <dbReference type="ARBA" id="ARBA00007599"/>
    </source>
</evidence>
<reference evidence="11 12" key="2">
    <citation type="journal article" date="2012" name="Stand. Genomic Sci.">
        <title>Genome sequence of the moderately thermophilic, amino-acid-degrading and sulfur-reducing bacterium Thermovirga lienii type strain (Cas60314(T)).</title>
        <authorList>
            <person name="Goker M."/>
            <person name="Saunders E."/>
            <person name="Lapidus A."/>
            <person name="Nolan M."/>
            <person name="Lucas S."/>
            <person name="Hammon N."/>
            <person name="Deshpande S."/>
            <person name="Cheng J.F."/>
            <person name="Han C."/>
            <person name="Tapia R."/>
            <person name="Goodwin L.A."/>
            <person name="Pitluck S."/>
            <person name="Liolios K."/>
            <person name="Mavromatis K."/>
            <person name="Pagani I."/>
            <person name="Ivanova N."/>
            <person name="Mikhailova N."/>
            <person name="Pati A."/>
            <person name="Chen A."/>
            <person name="Palaniappan K."/>
            <person name="Land M."/>
            <person name="Chang Y.J."/>
            <person name="Jeffries C.D."/>
            <person name="Brambilla E.M."/>
            <person name="Rohde M."/>
            <person name="Spring S."/>
            <person name="Detter J.C."/>
            <person name="Woyke T."/>
            <person name="Bristow J."/>
            <person name="Eisen J.A."/>
            <person name="Markowitz V."/>
            <person name="Hugenholtz P."/>
            <person name="Kyrpides N.C."/>
            <person name="Klenk H.P."/>
        </authorList>
    </citation>
    <scope>NUCLEOTIDE SEQUENCE [LARGE SCALE GENOMIC DNA]</scope>
    <source>
        <strain evidence="12">ATCC BAA-1197 / DSM 17291 / Cas60314</strain>
    </source>
</reference>
<dbReference type="NCBIfam" id="TIGR00150">
    <property type="entry name" value="T6A_YjeE"/>
    <property type="match status" value="1"/>
</dbReference>
<dbReference type="GO" id="GO:0002949">
    <property type="term" value="P:tRNA threonylcarbamoyladenosine modification"/>
    <property type="evidence" value="ECO:0007669"/>
    <property type="project" value="InterPro"/>
</dbReference>
<evidence type="ECO:0000313" key="11">
    <source>
        <dbReference type="EMBL" id="AER66681.1"/>
    </source>
</evidence>
<keyword evidence="5" id="KW-0819">tRNA processing</keyword>
<name>G7V9Y1_THELD</name>
<evidence type="ECO:0000256" key="9">
    <source>
        <dbReference type="ARBA" id="ARBA00022842"/>
    </source>
</evidence>
<evidence type="ECO:0000313" key="12">
    <source>
        <dbReference type="Proteomes" id="UP000005868"/>
    </source>
</evidence>
<dbReference type="Proteomes" id="UP000005868">
    <property type="component" value="Chromosome"/>
</dbReference>
<dbReference type="OrthoDB" id="9815896at2"/>
<evidence type="ECO:0000256" key="8">
    <source>
        <dbReference type="ARBA" id="ARBA00022840"/>
    </source>
</evidence>
<dbReference type="AlphaFoldDB" id="G7V9Y1"/>
<evidence type="ECO:0000256" key="6">
    <source>
        <dbReference type="ARBA" id="ARBA00022723"/>
    </source>
</evidence>
<dbReference type="GO" id="GO:0005524">
    <property type="term" value="F:ATP binding"/>
    <property type="evidence" value="ECO:0007669"/>
    <property type="project" value="UniProtKB-KW"/>
</dbReference>
<evidence type="ECO:0000256" key="1">
    <source>
        <dbReference type="ARBA" id="ARBA00004496"/>
    </source>
</evidence>
<reference evidence="12" key="1">
    <citation type="submission" date="2011-10" db="EMBL/GenBank/DDBJ databases">
        <title>The complete genome of chromosome of Thermovirga lienii DSM 17291.</title>
        <authorList>
            <consortium name="US DOE Joint Genome Institute (JGI-PGF)"/>
            <person name="Lucas S."/>
            <person name="Copeland A."/>
            <person name="Lapidus A."/>
            <person name="Glavina del Rio T."/>
            <person name="Dalin E."/>
            <person name="Tice H."/>
            <person name="Bruce D."/>
            <person name="Goodwin L."/>
            <person name="Pitluck S."/>
            <person name="Peters L."/>
            <person name="Mikhailova N."/>
            <person name="Saunders E."/>
            <person name="Kyrpides N."/>
            <person name="Mavromatis K."/>
            <person name="Ivanova N."/>
            <person name="Last F.I."/>
            <person name="Brettin T."/>
            <person name="Detter J.C."/>
            <person name="Han C."/>
            <person name="Larimer F."/>
            <person name="Land M."/>
            <person name="Hauser L."/>
            <person name="Markowitz V."/>
            <person name="Cheng J.-F."/>
            <person name="Hugenholtz P."/>
            <person name="Woyke T."/>
            <person name="Wu D."/>
            <person name="Spring S."/>
            <person name="Schroeder M."/>
            <person name="Brambilla E.-M."/>
            <person name="Klenk H.-P."/>
            <person name="Eisen J.A."/>
        </authorList>
    </citation>
    <scope>NUCLEOTIDE SEQUENCE [LARGE SCALE GENOMIC DNA]</scope>
    <source>
        <strain evidence="12">ATCC BAA-1197 / DSM 17291 / Cas60314</strain>
    </source>
</reference>
<protein>
    <recommendedName>
        <fullName evidence="3">tRNA threonylcarbamoyladenosine biosynthesis protein TsaE</fullName>
    </recommendedName>
    <alternativeName>
        <fullName evidence="10">t(6)A37 threonylcarbamoyladenosine biosynthesis protein TsaE</fullName>
    </alternativeName>
</protein>
<comment type="similarity">
    <text evidence="2">Belongs to the TsaE family.</text>
</comment>
<dbReference type="Gene3D" id="3.40.50.300">
    <property type="entry name" value="P-loop containing nucleotide triphosphate hydrolases"/>
    <property type="match status" value="1"/>
</dbReference>